<comment type="caution">
    <text evidence="1">The sequence shown here is derived from an EMBL/GenBank/DDBJ whole genome shotgun (WGS) entry which is preliminary data.</text>
</comment>
<dbReference type="Proteomes" id="UP000178413">
    <property type="component" value="Unassembled WGS sequence"/>
</dbReference>
<evidence type="ECO:0000313" key="2">
    <source>
        <dbReference type="Proteomes" id="UP000178413"/>
    </source>
</evidence>
<protein>
    <submittedName>
        <fullName evidence="1">Uncharacterized protein</fullName>
    </submittedName>
</protein>
<evidence type="ECO:0000313" key="1">
    <source>
        <dbReference type="EMBL" id="OHA24029.1"/>
    </source>
</evidence>
<proteinExistence type="predicted"/>
<organism evidence="1 2">
    <name type="scientific">Candidatus Taylorbacteria bacterium RIFCSPHIGHO2_02_FULL_44_12</name>
    <dbReference type="NCBI Taxonomy" id="1802308"/>
    <lineage>
        <taxon>Bacteria</taxon>
        <taxon>Candidatus Tayloriibacteriota</taxon>
    </lineage>
</organism>
<dbReference type="STRING" id="1802308.A3D50_01555"/>
<reference evidence="1 2" key="1">
    <citation type="journal article" date="2016" name="Nat. Commun.">
        <title>Thousands of microbial genomes shed light on interconnected biogeochemical processes in an aquifer system.</title>
        <authorList>
            <person name="Anantharaman K."/>
            <person name="Brown C.T."/>
            <person name="Hug L.A."/>
            <person name="Sharon I."/>
            <person name="Castelle C.J."/>
            <person name="Probst A.J."/>
            <person name="Thomas B.C."/>
            <person name="Singh A."/>
            <person name="Wilkins M.J."/>
            <person name="Karaoz U."/>
            <person name="Brodie E.L."/>
            <person name="Williams K.H."/>
            <person name="Hubbard S.S."/>
            <person name="Banfield J.F."/>
        </authorList>
    </citation>
    <scope>NUCLEOTIDE SEQUENCE [LARGE SCALE GENOMIC DNA]</scope>
</reference>
<gene>
    <name evidence="1" type="ORF">A3D50_01555</name>
</gene>
<dbReference type="AlphaFoldDB" id="A0A1G2MLF4"/>
<sequence>MKPAALISILILIFFVFAYYVLNMKDDIQTFKYSNEFYSVDYPSDWEQVKVGWEEIDVPPSQRENLALEHQIKNPLDLIILRPKAQDKHNPISIFVVGSPVNTVLDEIKQYEEGKGRHGISPAAVSLPPLPSVAVKNIYTLYFADTASGVATVYYVIAKYDPQNEQMNIATIIQMGDDADSRTREILSSFKFSQYYEKVLFIKGNVARDKIITIQGSPHTFASATGGGVVVLDGQGYFYRLTGTRAEMGEWFEKVSAFEKTARAVPLAKVSGTIIDEEVRTIKITPAPNQATPDSWKNLNTKLYVFAVKEVSLGE</sequence>
<dbReference type="EMBL" id="MHRM01000013">
    <property type="protein sequence ID" value="OHA24029.1"/>
    <property type="molecule type" value="Genomic_DNA"/>
</dbReference>
<name>A0A1G2MLF4_9BACT</name>
<accession>A0A1G2MLF4</accession>